<feature type="compositionally biased region" description="Low complexity" evidence="2">
    <location>
        <begin position="986"/>
        <end position="999"/>
    </location>
</feature>
<organism evidence="5 6">
    <name type="scientific">Physocladia obscura</name>
    <dbReference type="NCBI Taxonomy" id="109957"/>
    <lineage>
        <taxon>Eukaryota</taxon>
        <taxon>Fungi</taxon>
        <taxon>Fungi incertae sedis</taxon>
        <taxon>Chytridiomycota</taxon>
        <taxon>Chytridiomycota incertae sedis</taxon>
        <taxon>Chytridiomycetes</taxon>
        <taxon>Chytridiales</taxon>
        <taxon>Chytriomycetaceae</taxon>
        <taxon>Physocladia</taxon>
    </lineage>
</organism>
<reference evidence="5" key="1">
    <citation type="submission" date="2020-05" db="EMBL/GenBank/DDBJ databases">
        <title>Phylogenomic resolution of chytrid fungi.</title>
        <authorList>
            <person name="Stajich J.E."/>
            <person name="Amses K."/>
            <person name="Simmons R."/>
            <person name="Seto K."/>
            <person name="Myers J."/>
            <person name="Bonds A."/>
            <person name="Quandt C.A."/>
            <person name="Barry K."/>
            <person name="Liu P."/>
            <person name="Grigoriev I."/>
            <person name="Longcore J.E."/>
            <person name="James T.Y."/>
        </authorList>
    </citation>
    <scope>NUCLEOTIDE SEQUENCE</scope>
    <source>
        <strain evidence="5">JEL0513</strain>
    </source>
</reference>
<keyword evidence="1" id="KW-0175">Coiled coil</keyword>
<feature type="domain" description="Methyltransferase" evidence="4">
    <location>
        <begin position="232"/>
        <end position="333"/>
    </location>
</feature>
<evidence type="ECO:0000313" key="6">
    <source>
        <dbReference type="Proteomes" id="UP001211907"/>
    </source>
</evidence>
<dbReference type="Pfam" id="PF13649">
    <property type="entry name" value="Methyltransf_25"/>
    <property type="match status" value="1"/>
</dbReference>
<dbReference type="InterPro" id="IPR021829">
    <property type="entry name" value="DUF3419"/>
</dbReference>
<keyword evidence="6" id="KW-1185">Reference proteome</keyword>
<feature type="coiled-coil region" evidence="1">
    <location>
        <begin position="1390"/>
        <end position="1477"/>
    </location>
</feature>
<feature type="transmembrane region" description="Helical" evidence="3">
    <location>
        <begin position="56"/>
        <end position="74"/>
    </location>
</feature>
<protein>
    <recommendedName>
        <fullName evidence="4">Methyltransferase domain-containing protein</fullName>
    </recommendedName>
</protein>
<dbReference type="SUPFAM" id="SSF53335">
    <property type="entry name" value="S-adenosyl-L-methionine-dependent methyltransferases"/>
    <property type="match status" value="1"/>
</dbReference>
<feature type="compositionally biased region" description="Basic and acidic residues" evidence="2">
    <location>
        <begin position="970"/>
        <end position="979"/>
    </location>
</feature>
<gene>
    <name evidence="5" type="ORF">HK100_012410</name>
</gene>
<feature type="region of interest" description="Disordered" evidence="2">
    <location>
        <begin position="1"/>
        <end position="22"/>
    </location>
</feature>
<dbReference type="PANTHER" id="PTHR47473:SF1">
    <property type="entry name" value="METHYLTRANSFERASE DOMAIN-CONTAINING PROTEIN"/>
    <property type="match status" value="1"/>
</dbReference>
<feature type="compositionally biased region" description="Basic residues" evidence="2">
    <location>
        <begin position="910"/>
        <end position="924"/>
    </location>
</feature>
<dbReference type="Proteomes" id="UP001211907">
    <property type="component" value="Unassembled WGS sequence"/>
</dbReference>
<keyword evidence="3" id="KW-1133">Transmembrane helix</keyword>
<feature type="compositionally biased region" description="Polar residues" evidence="2">
    <location>
        <begin position="947"/>
        <end position="960"/>
    </location>
</feature>
<feature type="coiled-coil region" evidence="1">
    <location>
        <begin position="1513"/>
        <end position="1607"/>
    </location>
</feature>
<name>A0AAD5T1I6_9FUNG</name>
<feature type="compositionally biased region" description="Low complexity" evidence="2">
    <location>
        <begin position="1085"/>
        <end position="1102"/>
    </location>
</feature>
<dbReference type="Pfam" id="PF11899">
    <property type="entry name" value="DUF3419"/>
    <property type="match status" value="1"/>
</dbReference>
<dbReference type="EMBL" id="JADGJH010000887">
    <property type="protein sequence ID" value="KAJ3121358.1"/>
    <property type="molecule type" value="Genomic_DNA"/>
</dbReference>
<dbReference type="CDD" id="cd02440">
    <property type="entry name" value="AdoMet_MTases"/>
    <property type="match status" value="1"/>
</dbReference>
<feature type="region of interest" description="Disordered" evidence="2">
    <location>
        <begin position="867"/>
        <end position="1016"/>
    </location>
</feature>
<feature type="region of interest" description="Disordered" evidence="2">
    <location>
        <begin position="1747"/>
        <end position="1793"/>
    </location>
</feature>
<evidence type="ECO:0000256" key="3">
    <source>
        <dbReference type="SAM" id="Phobius"/>
    </source>
</evidence>
<keyword evidence="3" id="KW-0472">Membrane</keyword>
<comment type="caution">
    <text evidence="5">The sequence shown here is derived from an EMBL/GenBank/DDBJ whole genome shotgun (WGS) entry which is preliminary data.</text>
</comment>
<dbReference type="Gene3D" id="3.40.50.150">
    <property type="entry name" value="Vaccinia Virus protein VP39"/>
    <property type="match status" value="1"/>
</dbReference>
<keyword evidence="3" id="KW-0812">Transmembrane</keyword>
<dbReference type="InterPro" id="IPR029063">
    <property type="entry name" value="SAM-dependent_MTases_sf"/>
</dbReference>
<sequence length="1904" mass="214804">MAPQPLSKKNTNTSERVTARNDAVPSAHTAGGVKVGVGARLKHATKKRSLLQYKRVYFYLVLSIMIPFIASDWVPRSSFLGGLKAQLLKGSRIQVSGTAIAALVATAAIALVVFGTSAGSLYLRFAYNCFIKPFLKKKTNGLDSSEHQNRLEAFYEGQADIYDETRRRLLRGRSTMLKLCAAQLAQFYPVRFANDFKTGKAGESVTDPSVLPSPPISPSLLATNNKRYAWIDVGGGTGANIEMMNSFFPIRNFDKVYLVDITPSLCKVAEERFRRLGWTNVTVVCMDASKFTIPKEDGDDIEIALMTMSYSLSMIEQFYPIIDGLVNVLSPTGIFGVADFYVSSKRSSDPTRQLSWISRWFWSIWFDADNIYLHHSRRDYLEHKFKTVKTLNGKNRSMFPGVAIPYYVWIGAQHGANLPALGENMDDTDSIADEEEANALSAAVPKLPHVSSDHVHGQGLRWRQPFDPALIPRFSTYIYAFAWEDPRVDLEFLDLTSQDRMLIITSGGCNALEYACKVGPARIHCVDLNPCQNNMLELKLAGICSLQYSDFWRLFGEGYIPNFSNVVDTHFSPYLSPYAYHFWKETAGFKNLFKTGCSGLAIRIFKFVAKARGLTGAIERLCHAENLEEQWNIWEKEVRPHFLSKWLIMLLNNDRFLWGALGVPPAQMQMLLEEGSAYEYVVSTLDPIIKNSLLRDDNYFYYACLMLKYTPANAPSYLTEEGFNTLQQNPSRLDAIKIHTRTIVEVLRSEVADGELTRVILMDHLDWFSNEDADDEISAVHKKLAKGGRAYWRSAGKYPWYNTMFEEKGFKVSPCQIRDENLPYIDRVNMYASLWVGRQRNQERERDRQQMTSPTHRARRLAELARQRELFSSSTSSLSLSVSPSPRSPRMRKDNSDSEREQTIVPSHQSRSRSRSRSRNRSGSRNKSAAAVNTKNQHQTQRRGESGDNTGRSQSRNQIRSPAMKGRLIVTRDGRHVFVEEAAQPSDSKNSNANKNADSIGHEIDDNDNNNDNDGYYDCYGNNHELSKSKSHNTADAFEDTMASLAALIGQSSRFLVNNKSGGMSPANDVCVSCRARKQIELVDSWRPSSSSTPLSGSKSRGLLTRAQQQTSTDKTLLALIEQERAKYLSLESTHTTLLANLSHLQQAHRADVSRLQASYKHALNSVKLEAREKEARVARTIRSLVALLNRHHSSYSSTNNDTNNSNGDVNYKNEAFTRINSFPADSATEFLLDSDRDSGEVVEILVSRVDSVLRASIDRSKILEEALDEMRASKRLISDKLSFREQEMKKLAIFAKEKDQEFLAERDHKMKLEMQILHLERGLHSTRLELEKTNELYRAKSTEAQELATVKDRFESTRKTLDDVLKREKMYLEEIEVSSSRERRLCGELDSLNKNFDKKRCELEDAMTDFSKLQQKASEIESRLRQDINDGNAAKKKLVEHISALEVAIKSEKSENQSLSQKASDLVTQINDLTQNLKINETELSLQRQTELDMRREIQTLVSKGESASLEIQGLEDLTEDLKIRLDKETESKSAMQKENTARLAEVAEKIAKLQQSLNETQAQLNQFEEIEQSLRLQLRQKDEMILSLQKEMSEMEQQIHELNASLQSSDSFIESIKVKKKEELIAVQERFGLAKNAMETEVTNLRNQLSSKSALLSQQGDEIARVKIEVSELTADRFRLEARCAELIANESSNSRQISNVTQLLRQKEQDLAVMAIKHEALVEQVHLLEDELRMYRNTTLKHDTDQHHHNHQQQHQKANNYYNSDSTTSNTARRHHSELMDKSGKGSALNLFAGTGRQASTHSLSRQPSNLSSSKLYSDATAAAVAAMIAPTPKPLSGLRSRTDLLAPSRSGSSLAILANESTISVKVPSSRAGGHGGSAARKEHTSIDGLEDFMSGSQRQ</sequence>
<evidence type="ECO:0000259" key="4">
    <source>
        <dbReference type="Pfam" id="PF13649"/>
    </source>
</evidence>
<evidence type="ECO:0000313" key="5">
    <source>
        <dbReference type="EMBL" id="KAJ3121358.1"/>
    </source>
</evidence>
<dbReference type="InterPro" id="IPR041698">
    <property type="entry name" value="Methyltransf_25"/>
</dbReference>
<accession>A0AAD5T1I6</accession>
<feature type="compositionally biased region" description="Low complexity" evidence="2">
    <location>
        <begin position="870"/>
        <end position="885"/>
    </location>
</feature>
<feature type="compositionally biased region" description="Low complexity" evidence="2">
    <location>
        <begin position="1758"/>
        <end position="1774"/>
    </location>
</feature>
<feature type="compositionally biased region" description="Basic and acidic residues" evidence="2">
    <location>
        <begin position="891"/>
        <end position="902"/>
    </location>
</feature>
<evidence type="ECO:0000256" key="1">
    <source>
        <dbReference type="SAM" id="Coils"/>
    </source>
</evidence>
<feature type="compositionally biased region" description="Polar residues" evidence="2">
    <location>
        <begin position="7"/>
        <end position="16"/>
    </location>
</feature>
<feature type="region of interest" description="Disordered" evidence="2">
    <location>
        <begin position="1085"/>
        <end position="1108"/>
    </location>
</feature>
<evidence type="ECO:0000256" key="2">
    <source>
        <dbReference type="SAM" id="MobiDB-lite"/>
    </source>
</evidence>
<proteinExistence type="predicted"/>
<dbReference type="PANTHER" id="PTHR47473">
    <property type="entry name" value="BTA1P"/>
    <property type="match status" value="1"/>
</dbReference>
<feature type="region of interest" description="Disordered" evidence="2">
    <location>
        <begin position="1871"/>
        <end position="1904"/>
    </location>
</feature>